<keyword evidence="3 4" id="KW-0539">Nucleus</keyword>
<accession>A0ABR2A3H4</accession>
<dbReference type="InterPro" id="IPR025610">
    <property type="entry name" value="MYC/MYB_N"/>
</dbReference>
<proteinExistence type="predicted"/>
<dbReference type="PANTHER" id="PTHR11514">
    <property type="entry name" value="MYC"/>
    <property type="match status" value="1"/>
</dbReference>
<comment type="subcellular location">
    <subcellularLocation>
        <location evidence="4">Nucleus</location>
    </subcellularLocation>
</comment>
<reference evidence="7 8" key="1">
    <citation type="journal article" date="2024" name="G3 (Bethesda)">
        <title>Genome assembly of Hibiscus sabdariffa L. provides insights into metabolisms of medicinal natural products.</title>
        <authorList>
            <person name="Kim T."/>
        </authorList>
    </citation>
    <scope>NUCLEOTIDE SEQUENCE [LARGE SCALE GENOMIC DNA]</scope>
    <source>
        <strain evidence="7">TK-2024</strain>
        <tissue evidence="7">Old leaves</tissue>
    </source>
</reference>
<feature type="region of interest" description="Disordered" evidence="5">
    <location>
        <begin position="1"/>
        <end position="29"/>
    </location>
</feature>
<comment type="caution">
    <text evidence="7">The sequence shown here is derived from an EMBL/GenBank/DDBJ whole genome shotgun (WGS) entry which is preliminary data.</text>
</comment>
<evidence type="ECO:0000256" key="3">
    <source>
        <dbReference type="ARBA" id="ARBA00023242"/>
    </source>
</evidence>
<evidence type="ECO:0000313" key="7">
    <source>
        <dbReference type="EMBL" id="KAK8487516.1"/>
    </source>
</evidence>
<evidence type="ECO:0000313" key="8">
    <source>
        <dbReference type="Proteomes" id="UP001472677"/>
    </source>
</evidence>
<feature type="domain" description="Transcription factor MYC/MYB N-terminal" evidence="6">
    <location>
        <begin position="49"/>
        <end position="167"/>
    </location>
</feature>
<evidence type="ECO:0000259" key="6">
    <source>
        <dbReference type="Pfam" id="PF14215"/>
    </source>
</evidence>
<sequence length="208" mass="22690">MSSDISSLWPPQSSASTSTPTVAIGPDPFKPSLAAQSHPSVSLLSQDSLQQRLQALLEGASNYWTYAIFWQSSYDYSGSASLGWGDGYYKGEEDKGKAKLKASLSTVAEQEYRRRVLRELNSLITGSTVTSDGAVDEEVTDTEWFFLVSMTQSFVNGSGLPGQAFFKLKSGLGRRVGQVIGFDVRESEARTGFRFANYDLYTVGGWGC</sequence>
<evidence type="ECO:0000256" key="5">
    <source>
        <dbReference type="SAM" id="MobiDB-lite"/>
    </source>
</evidence>
<dbReference type="Proteomes" id="UP001472677">
    <property type="component" value="Unassembled WGS sequence"/>
</dbReference>
<keyword evidence="2 4" id="KW-0804">Transcription</keyword>
<evidence type="ECO:0000256" key="4">
    <source>
        <dbReference type="RuleBase" id="RU369104"/>
    </source>
</evidence>
<gene>
    <name evidence="7" type="ORF">V6N12_056647</name>
</gene>
<name>A0ABR2A3H4_9ROSI</name>
<protein>
    <recommendedName>
        <fullName evidence="4">Transcription factor</fullName>
        <shortName evidence="4">bHLH transcription factor</shortName>
    </recommendedName>
    <alternativeName>
        <fullName evidence="4">Basic helix-loop-helix protein</fullName>
    </alternativeName>
</protein>
<dbReference type="EMBL" id="JBBPBM010001083">
    <property type="protein sequence ID" value="KAK8487516.1"/>
    <property type="molecule type" value="Genomic_DNA"/>
</dbReference>
<feature type="compositionally biased region" description="Low complexity" evidence="5">
    <location>
        <begin position="10"/>
        <end position="21"/>
    </location>
</feature>
<dbReference type="InterPro" id="IPR045084">
    <property type="entry name" value="AIB/MYC-like"/>
</dbReference>
<organism evidence="7 8">
    <name type="scientific">Hibiscus sabdariffa</name>
    <name type="common">roselle</name>
    <dbReference type="NCBI Taxonomy" id="183260"/>
    <lineage>
        <taxon>Eukaryota</taxon>
        <taxon>Viridiplantae</taxon>
        <taxon>Streptophyta</taxon>
        <taxon>Embryophyta</taxon>
        <taxon>Tracheophyta</taxon>
        <taxon>Spermatophyta</taxon>
        <taxon>Magnoliopsida</taxon>
        <taxon>eudicotyledons</taxon>
        <taxon>Gunneridae</taxon>
        <taxon>Pentapetalae</taxon>
        <taxon>rosids</taxon>
        <taxon>malvids</taxon>
        <taxon>Malvales</taxon>
        <taxon>Malvaceae</taxon>
        <taxon>Malvoideae</taxon>
        <taxon>Hibiscus</taxon>
    </lineage>
</organism>
<evidence type="ECO:0000256" key="2">
    <source>
        <dbReference type="ARBA" id="ARBA00023163"/>
    </source>
</evidence>
<dbReference type="Pfam" id="PF14215">
    <property type="entry name" value="bHLH-MYC_N"/>
    <property type="match status" value="1"/>
</dbReference>
<keyword evidence="8" id="KW-1185">Reference proteome</keyword>
<evidence type="ECO:0000256" key="1">
    <source>
        <dbReference type="ARBA" id="ARBA00023015"/>
    </source>
</evidence>
<dbReference type="PANTHER" id="PTHR11514:SF43">
    <property type="entry name" value="TRANSCRIPTION FACTOR MYC2"/>
    <property type="match status" value="1"/>
</dbReference>
<keyword evidence="1 4" id="KW-0805">Transcription regulation</keyword>